<evidence type="ECO:0000313" key="10">
    <source>
        <dbReference type="Proteomes" id="UP000216339"/>
    </source>
</evidence>
<feature type="transmembrane region" description="Helical" evidence="8">
    <location>
        <begin position="55"/>
        <end position="74"/>
    </location>
</feature>
<evidence type="ECO:0008006" key="11">
    <source>
        <dbReference type="Google" id="ProtNLM"/>
    </source>
</evidence>
<evidence type="ECO:0000256" key="6">
    <source>
        <dbReference type="ARBA" id="ARBA00022989"/>
    </source>
</evidence>
<evidence type="ECO:0000256" key="8">
    <source>
        <dbReference type="SAM" id="Phobius"/>
    </source>
</evidence>
<keyword evidence="4 8" id="KW-0812">Transmembrane</keyword>
<comment type="subcellular location">
    <subcellularLocation>
        <location evidence="1">Membrane</location>
        <topology evidence="1">Multi-pass membrane protein</topology>
    </subcellularLocation>
</comment>
<protein>
    <recommendedName>
        <fullName evidence="11">Heme ABC transporter permease CcmB</fullName>
    </recommendedName>
</protein>
<feature type="transmembrane region" description="Helical" evidence="8">
    <location>
        <begin position="23"/>
        <end position="43"/>
    </location>
</feature>
<dbReference type="Pfam" id="PF03379">
    <property type="entry name" value="CcmB"/>
    <property type="match status" value="1"/>
</dbReference>
<dbReference type="PANTHER" id="PTHR30070:SF1">
    <property type="entry name" value="CYTOCHROME C BIOGENESIS B-RELATED"/>
    <property type="match status" value="1"/>
</dbReference>
<feature type="transmembrane region" description="Helical" evidence="8">
    <location>
        <begin position="95"/>
        <end position="117"/>
    </location>
</feature>
<dbReference type="AlphaFoldDB" id="A0A271J1Z9"/>
<gene>
    <name evidence="9" type="ORF">BSZ37_11350</name>
</gene>
<evidence type="ECO:0000256" key="2">
    <source>
        <dbReference type="ARBA" id="ARBA00010544"/>
    </source>
</evidence>
<dbReference type="GO" id="GO:0005886">
    <property type="term" value="C:plasma membrane"/>
    <property type="evidence" value="ECO:0007669"/>
    <property type="project" value="TreeGrafter"/>
</dbReference>
<dbReference type="GO" id="GO:1903607">
    <property type="term" value="P:cytochrome c biosynthetic process"/>
    <property type="evidence" value="ECO:0007669"/>
    <property type="project" value="TreeGrafter"/>
</dbReference>
<sequence length="224" mass="22860">MAWLSGAWAVVANDARLELRTRVALSGLGLFVAASLVLVRVALGRGAPTVPIAAALLWIVVVFAAAVGLGRAFVAEEERGTSLLLQLHLRPSQVFAGKLAFNAALMTGVVALAALGFRILVPVPLAAPGVWAAGLGLGAVGIAAATTLLSALVARARAAGPLLPVLAFPVLVPILIPAVALTELASGQADGAWAAARDDLVLMASYAGLLVSASFLLFDYVWRD</sequence>
<keyword evidence="10" id="KW-1185">Reference proteome</keyword>
<dbReference type="GO" id="GO:0017004">
    <property type="term" value="P:cytochrome complex assembly"/>
    <property type="evidence" value="ECO:0007669"/>
    <property type="project" value="UniProtKB-KW"/>
</dbReference>
<accession>A0A271J1Z9</accession>
<reference evidence="9 10" key="1">
    <citation type="submission" date="2016-11" db="EMBL/GenBank/DDBJ databases">
        <title>Study of marine rhodopsin-containing bacteria.</title>
        <authorList>
            <person name="Yoshizawa S."/>
            <person name="Kumagai Y."/>
            <person name="Kogure K."/>
        </authorList>
    </citation>
    <scope>NUCLEOTIDE SEQUENCE [LARGE SCALE GENOMIC DNA]</scope>
    <source>
        <strain evidence="9 10">SAORIC-28</strain>
    </source>
</reference>
<feature type="transmembrane region" description="Helical" evidence="8">
    <location>
        <begin position="200"/>
        <end position="222"/>
    </location>
</feature>
<keyword evidence="5" id="KW-0201">Cytochrome c-type biogenesis</keyword>
<feature type="transmembrane region" description="Helical" evidence="8">
    <location>
        <begin position="129"/>
        <end position="154"/>
    </location>
</feature>
<proteinExistence type="inferred from homology"/>
<name>A0A271J1Z9_9BACT</name>
<keyword evidence="7 8" id="KW-0472">Membrane</keyword>
<dbReference type="RefSeq" id="WP_095510651.1">
    <property type="nucleotide sequence ID" value="NZ_MQWD01000001.1"/>
</dbReference>
<dbReference type="EMBL" id="MQWD01000001">
    <property type="protein sequence ID" value="PAP76985.1"/>
    <property type="molecule type" value="Genomic_DNA"/>
</dbReference>
<evidence type="ECO:0000256" key="1">
    <source>
        <dbReference type="ARBA" id="ARBA00004141"/>
    </source>
</evidence>
<dbReference type="InterPro" id="IPR003544">
    <property type="entry name" value="Cyt_c_biogenesis_CcmB"/>
</dbReference>
<dbReference type="PANTHER" id="PTHR30070">
    <property type="entry name" value="HEME EXPORTER PROTEIN B"/>
    <property type="match status" value="1"/>
</dbReference>
<dbReference type="GO" id="GO:0015232">
    <property type="term" value="F:heme transmembrane transporter activity"/>
    <property type="evidence" value="ECO:0007669"/>
    <property type="project" value="InterPro"/>
</dbReference>
<organism evidence="9 10">
    <name type="scientific">Rubrivirga marina</name>
    <dbReference type="NCBI Taxonomy" id="1196024"/>
    <lineage>
        <taxon>Bacteria</taxon>
        <taxon>Pseudomonadati</taxon>
        <taxon>Rhodothermota</taxon>
        <taxon>Rhodothermia</taxon>
        <taxon>Rhodothermales</taxon>
        <taxon>Rubricoccaceae</taxon>
        <taxon>Rubrivirga</taxon>
    </lineage>
</organism>
<evidence type="ECO:0000313" key="9">
    <source>
        <dbReference type="EMBL" id="PAP76985.1"/>
    </source>
</evidence>
<comment type="caution">
    <text evidence="9">The sequence shown here is derived from an EMBL/GenBank/DDBJ whole genome shotgun (WGS) entry which is preliminary data.</text>
</comment>
<keyword evidence="3" id="KW-0813">Transport</keyword>
<evidence type="ECO:0000256" key="5">
    <source>
        <dbReference type="ARBA" id="ARBA00022748"/>
    </source>
</evidence>
<evidence type="ECO:0000256" key="3">
    <source>
        <dbReference type="ARBA" id="ARBA00022448"/>
    </source>
</evidence>
<dbReference type="Proteomes" id="UP000216339">
    <property type="component" value="Unassembled WGS sequence"/>
</dbReference>
<dbReference type="OrthoDB" id="9788444at2"/>
<feature type="transmembrane region" description="Helical" evidence="8">
    <location>
        <begin position="161"/>
        <end position="180"/>
    </location>
</feature>
<evidence type="ECO:0000256" key="7">
    <source>
        <dbReference type="ARBA" id="ARBA00023136"/>
    </source>
</evidence>
<keyword evidence="6 8" id="KW-1133">Transmembrane helix</keyword>
<comment type="similarity">
    <text evidence="2">Belongs to the CcmB/CycW/HelB family.</text>
</comment>
<evidence type="ECO:0000256" key="4">
    <source>
        <dbReference type="ARBA" id="ARBA00022692"/>
    </source>
</evidence>